<dbReference type="InterPro" id="IPR022435">
    <property type="entry name" value="Surface-anchored_actinobac"/>
</dbReference>
<dbReference type="RefSeq" id="WP_189857410.1">
    <property type="nucleotide sequence ID" value="NZ_BMVW01000002.1"/>
</dbReference>
<evidence type="ECO:0000256" key="1">
    <source>
        <dbReference type="SAM" id="MobiDB-lite"/>
    </source>
</evidence>
<name>A0A918UEN1_9ACTN</name>
<keyword evidence="5" id="KW-1185">Reference proteome</keyword>
<reference evidence="4" key="1">
    <citation type="journal article" date="2014" name="Int. J. Syst. Evol. Microbiol.">
        <title>Complete genome sequence of Corynebacterium casei LMG S-19264T (=DSM 44701T), isolated from a smear-ripened cheese.</title>
        <authorList>
            <consortium name="US DOE Joint Genome Institute (JGI-PGF)"/>
            <person name="Walter F."/>
            <person name="Albersmeier A."/>
            <person name="Kalinowski J."/>
            <person name="Ruckert C."/>
        </authorList>
    </citation>
    <scope>NUCLEOTIDE SEQUENCE</scope>
    <source>
        <strain evidence="4">JCM 4815</strain>
    </source>
</reference>
<evidence type="ECO:0000313" key="4">
    <source>
        <dbReference type="EMBL" id="GGZ01337.1"/>
    </source>
</evidence>
<feature type="compositionally biased region" description="Low complexity" evidence="1">
    <location>
        <begin position="476"/>
        <end position="487"/>
    </location>
</feature>
<evidence type="ECO:0000256" key="3">
    <source>
        <dbReference type="SAM" id="SignalP"/>
    </source>
</evidence>
<dbReference type="EMBL" id="BMVW01000002">
    <property type="protein sequence ID" value="GGZ01337.1"/>
    <property type="molecule type" value="Genomic_DNA"/>
</dbReference>
<keyword evidence="2" id="KW-0472">Membrane</keyword>
<comment type="caution">
    <text evidence="4">The sequence shown here is derived from an EMBL/GenBank/DDBJ whole genome shotgun (WGS) entry which is preliminary data.</text>
</comment>
<feature type="compositionally biased region" description="Low complexity" evidence="1">
    <location>
        <begin position="188"/>
        <end position="207"/>
    </location>
</feature>
<feature type="compositionally biased region" description="Gly residues" evidence="1">
    <location>
        <begin position="448"/>
        <end position="475"/>
    </location>
</feature>
<dbReference type="AlphaFoldDB" id="A0A918UEN1"/>
<organism evidence="4 5">
    <name type="scientific">Streptomyces poonensis</name>
    <dbReference type="NCBI Taxonomy" id="68255"/>
    <lineage>
        <taxon>Bacteria</taxon>
        <taxon>Bacillati</taxon>
        <taxon>Actinomycetota</taxon>
        <taxon>Actinomycetes</taxon>
        <taxon>Kitasatosporales</taxon>
        <taxon>Streptomycetaceae</taxon>
        <taxon>Streptomyces</taxon>
    </lineage>
</organism>
<feature type="region of interest" description="Disordered" evidence="1">
    <location>
        <begin position="188"/>
        <end position="210"/>
    </location>
</feature>
<dbReference type="InterPro" id="IPR022395">
    <property type="entry name" value="CHP03773_ABC_transptr-like"/>
</dbReference>
<dbReference type="Proteomes" id="UP000622166">
    <property type="component" value="Unassembled WGS sequence"/>
</dbReference>
<evidence type="ECO:0000313" key="5">
    <source>
        <dbReference type="Proteomes" id="UP000622166"/>
    </source>
</evidence>
<evidence type="ECO:0000256" key="2">
    <source>
        <dbReference type="SAM" id="Phobius"/>
    </source>
</evidence>
<dbReference type="NCBIfam" id="TIGR03769">
    <property type="entry name" value="P_ac_wall_RPT"/>
    <property type="match status" value="1"/>
</dbReference>
<feature type="chain" id="PRO_5037117489" description="ABC transporter-associated repeat protein" evidence="3">
    <location>
        <begin position="31"/>
        <end position="538"/>
    </location>
</feature>
<dbReference type="NCBIfam" id="NF038134">
    <property type="entry name" value="choice_anch_M"/>
    <property type="match status" value="2"/>
</dbReference>
<keyword evidence="3" id="KW-0732">Signal</keyword>
<keyword evidence="2" id="KW-0812">Transmembrane</keyword>
<feature type="region of interest" description="Disordered" evidence="1">
    <location>
        <begin position="437"/>
        <end position="502"/>
    </location>
</feature>
<feature type="transmembrane region" description="Helical" evidence="2">
    <location>
        <begin position="504"/>
        <end position="525"/>
    </location>
</feature>
<feature type="signal peptide" evidence="3">
    <location>
        <begin position="1"/>
        <end position="30"/>
    </location>
</feature>
<evidence type="ECO:0008006" key="6">
    <source>
        <dbReference type="Google" id="ProtNLM"/>
    </source>
</evidence>
<sequence length="538" mass="53336">MRAMGNVRRERVAAAVALAAALTGSGVAAAADDGGTGARSGPGRIAYADGALSLGGPVDQDGAAASVIEVPVTGPADAAETGWDTTGVPEGTVDRDTVRWSLTGLDGPGDLKVYARDGDGGTSSLLFDSADGLPDGYELPAGQKGATRWEFTAEGTYQAVFTAEARTLDGRELSIGSVHTVLVGEEAAGEADAAPGGAAEVPPAAVPRTDPSAEPPQLIAPVAGAAAPTVSSAPAAAKLSAPAAAKAETVVSTPKVIDEGHIDIAARVVDRTMQIHIKDGTVSGKTTWREPSSVVLHVKPAARNTLPDSDDFTFLGEAGDPVWLLDQVQQDGLLWPGWSTDNIQAGATKGGVTFSLTEVEGPGTAALYTYDAMSGATVLFNSKDGVPDAFDIPANTHAHGGWAFTEEGTYRLTFKMSGELADGTAVSDTETVAFVVGDEDPNAVKPGNGSGDGSSSGTGDDGAGGANGGSSGTGASGDDTSPAAGDSSDGDGGGSMASTGAGNAVLVGGTAAVLAALGTAFVAGTRKRRGRTAGRTAT</sequence>
<protein>
    <recommendedName>
        <fullName evidence="6">ABC transporter-associated repeat protein</fullName>
    </recommendedName>
</protein>
<keyword evidence="2" id="KW-1133">Transmembrane helix</keyword>
<accession>A0A918UEN1</accession>
<reference evidence="4" key="2">
    <citation type="submission" date="2020-09" db="EMBL/GenBank/DDBJ databases">
        <authorList>
            <person name="Sun Q."/>
            <person name="Ohkuma M."/>
        </authorList>
    </citation>
    <scope>NUCLEOTIDE SEQUENCE</scope>
    <source>
        <strain evidence="4">JCM 4815</strain>
    </source>
</reference>
<gene>
    <name evidence="4" type="ORF">GCM10010365_20420</name>
</gene>
<proteinExistence type="predicted"/>
<dbReference type="NCBIfam" id="TIGR03773">
    <property type="entry name" value="anch_rpt_wall"/>
    <property type="match status" value="1"/>
</dbReference>